<dbReference type="EMBL" id="VSRR010043627">
    <property type="protein sequence ID" value="MPC76561.1"/>
    <property type="molecule type" value="Genomic_DNA"/>
</dbReference>
<feature type="compositionally biased region" description="Polar residues" evidence="1">
    <location>
        <begin position="1"/>
        <end position="12"/>
    </location>
</feature>
<gene>
    <name evidence="2" type="ORF">E2C01_070977</name>
</gene>
<feature type="compositionally biased region" description="Low complexity" evidence="1">
    <location>
        <begin position="36"/>
        <end position="45"/>
    </location>
</feature>
<evidence type="ECO:0000256" key="1">
    <source>
        <dbReference type="SAM" id="MobiDB-lite"/>
    </source>
</evidence>
<dbReference type="AlphaFoldDB" id="A0A5B7HU62"/>
<keyword evidence="3" id="KW-1185">Reference proteome</keyword>
<feature type="region of interest" description="Disordered" evidence="1">
    <location>
        <begin position="1"/>
        <end position="50"/>
    </location>
</feature>
<organism evidence="2 3">
    <name type="scientific">Portunus trituberculatus</name>
    <name type="common">Swimming crab</name>
    <name type="synonym">Neptunus trituberculatus</name>
    <dbReference type="NCBI Taxonomy" id="210409"/>
    <lineage>
        <taxon>Eukaryota</taxon>
        <taxon>Metazoa</taxon>
        <taxon>Ecdysozoa</taxon>
        <taxon>Arthropoda</taxon>
        <taxon>Crustacea</taxon>
        <taxon>Multicrustacea</taxon>
        <taxon>Malacostraca</taxon>
        <taxon>Eumalacostraca</taxon>
        <taxon>Eucarida</taxon>
        <taxon>Decapoda</taxon>
        <taxon>Pleocyemata</taxon>
        <taxon>Brachyura</taxon>
        <taxon>Eubrachyura</taxon>
        <taxon>Portunoidea</taxon>
        <taxon>Portunidae</taxon>
        <taxon>Portuninae</taxon>
        <taxon>Portunus</taxon>
    </lineage>
</organism>
<sequence>MRKQHSTPSSLASVMDAACHGAGEGRREEGSPPPTRHTTSTPPASLHRATLRPALYSAKVTLRSQPVVIRTIYGGQKINDHTLHYFNPHIRKFLKLYKITK</sequence>
<dbReference type="Proteomes" id="UP000324222">
    <property type="component" value="Unassembled WGS sequence"/>
</dbReference>
<reference evidence="2 3" key="1">
    <citation type="submission" date="2019-05" db="EMBL/GenBank/DDBJ databases">
        <title>Another draft genome of Portunus trituberculatus and its Hox gene families provides insights of decapod evolution.</title>
        <authorList>
            <person name="Jeong J.-H."/>
            <person name="Song I."/>
            <person name="Kim S."/>
            <person name="Choi T."/>
            <person name="Kim D."/>
            <person name="Ryu S."/>
            <person name="Kim W."/>
        </authorList>
    </citation>
    <scope>NUCLEOTIDE SEQUENCE [LARGE SCALE GENOMIC DNA]</scope>
    <source>
        <tissue evidence="2">Muscle</tissue>
    </source>
</reference>
<evidence type="ECO:0000313" key="2">
    <source>
        <dbReference type="EMBL" id="MPC76561.1"/>
    </source>
</evidence>
<name>A0A5B7HU62_PORTR</name>
<proteinExistence type="predicted"/>
<protein>
    <submittedName>
        <fullName evidence="2">Uncharacterized protein</fullName>
    </submittedName>
</protein>
<accession>A0A5B7HU62</accession>
<comment type="caution">
    <text evidence="2">The sequence shown here is derived from an EMBL/GenBank/DDBJ whole genome shotgun (WGS) entry which is preliminary data.</text>
</comment>
<evidence type="ECO:0000313" key="3">
    <source>
        <dbReference type="Proteomes" id="UP000324222"/>
    </source>
</evidence>